<feature type="non-terminal residue" evidence="1">
    <location>
        <position position="1"/>
    </location>
</feature>
<accession>T1ACN9</accession>
<sequence>DDPFQKATALLFELVLDQEFDPWEIDLAKFTHAYLERVQADGSVNFAIAGRLVGMAWSILYLQSEAVLRSREAPIPGSGAPDPGIEGEPSIIEEGYLDSLETPEAIDVTATVLASTDPPPLLEMVRHPETRPVSLLELVRAFGEAEEDARRTIRVEELRDRLREEQRAAPEILVHGDIPERDVEEAWTVALRHRVGEPLPAH</sequence>
<dbReference type="AlphaFoldDB" id="T1ACN9"/>
<proteinExistence type="predicted"/>
<comment type="caution">
    <text evidence="1">The sequence shown here is derived from an EMBL/GenBank/DDBJ whole genome shotgun (WGS) entry which is preliminary data.</text>
</comment>
<name>T1ACN9_9ZZZZ</name>
<feature type="non-terminal residue" evidence="1">
    <location>
        <position position="202"/>
    </location>
</feature>
<protein>
    <submittedName>
        <fullName evidence="1">Segregation and condensation protein A</fullName>
    </submittedName>
</protein>
<gene>
    <name evidence="1" type="ORF">B1B_15296</name>
</gene>
<evidence type="ECO:0000313" key="1">
    <source>
        <dbReference type="EMBL" id="EQD39580.1"/>
    </source>
</evidence>
<organism evidence="1">
    <name type="scientific">mine drainage metagenome</name>
    <dbReference type="NCBI Taxonomy" id="410659"/>
    <lineage>
        <taxon>unclassified sequences</taxon>
        <taxon>metagenomes</taxon>
        <taxon>ecological metagenomes</taxon>
    </lineage>
</organism>
<reference evidence="1" key="2">
    <citation type="journal article" date="2014" name="ISME J.">
        <title>Microbial stratification in low pH oxic and suboxic macroscopic growths along an acid mine drainage.</title>
        <authorList>
            <person name="Mendez-Garcia C."/>
            <person name="Mesa V."/>
            <person name="Sprenger R.R."/>
            <person name="Richter M."/>
            <person name="Diez M.S."/>
            <person name="Solano J."/>
            <person name="Bargiela R."/>
            <person name="Golyshina O.V."/>
            <person name="Manteca A."/>
            <person name="Ramos J.L."/>
            <person name="Gallego J.R."/>
            <person name="Llorente I."/>
            <person name="Martins Dos Santos V.A."/>
            <person name="Jensen O.N."/>
            <person name="Pelaez A.I."/>
            <person name="Sanchez J."/>
            <person name="Ferrer M."/>
        </authorList>
    </citation>
    <scope>NUCLEOTIDE SEQUENCE</scope>
</reference>
<reference evidence="1" key="1">
    <citation type="submission" date="2013-08" db="EMBL/GenBank/DDBJ databases">
        <authorList>
            <person name="Mendez C."/>
            <person name="Richter M."/>
            <person name="Ferrer M."/>
            <person name="Sanchez J."/>
        </authorList>
    </citation>
    <scope>NUCLEOTIDE SEQUENCE</scope>
</reference>
<dbReference type="EMBL" id="AUZY01010169">
    <property type="protein sequence ID" value="EQD39580.1"/>
    <property type="molecule type" value="Genomic_DNA"/>
</dbReference>
<dbReference type="Gene3D" id="6.10.250.2410">
    <property type="match status" value="1"/>
</dbReference>